<reference evidence="2" key="2">
    <citation type="submission" date="2014-06" db="EMBL/GenBank/DDBJ databases">
        <authorList>
            <person name="Genoscope - CEA"/>
        </authorList>
    </citation>
    <scope>NUCLEOTIDE SEQUENCE</scope>
</reference>
<name>A0A078GYB7_BRANA</name>
<protein>
    <submittedName>
        <fullName evidence="1">(rape) hypothetical protein</fullName>
    </submittedName>
    <submittedName>
        <fullName evidence="2">BnaA03g54080D protein</fullName>
    </submittedName>
</protein>
<evidence type="ECO:0000313" key="2">
    <source>
        <dbReference type="EMBL" id="CDY29563.1"/>
    </source>
</evidence>
<accession>A0A078GYB7</accession>
<sequence length="107" mass="12454">MMRPPLLRLPTRSIRDDWSCFCNEENLLALANTSTHLPDIIGQLTGSKSTIKIQRLQSSSLDPKVIVSAQKLLEVVILMLFDCWFFREMLICFYLFNYISNSLYNYV</sequence>
<keyword evidence="3" id="KW-1185">Reference proteome</keyword>
<evidence type="ECO:0000313" key="3">
    <source>
        <dbReference type="Proteomes" id="UP000028999"/>
    </source>
</evidence>
<dbReference type="PaxDb" id="3708-A0A078GYB7"/>
<dbReference type="Proteomes" id="UP000028999">
    <property type="component" value="Unassembled WGS sequence"/>
</dbReference>
<dbReference type="EMBL" id="LK032239">
    <property type="protein sequence ID" value="CDY29563.1"/>
    <property type="molecule type" value="Genomic_DNA"/>
</dbReference>
<dbReference type="EMBL" id="HG994357">
    <property type="protein sequence ID" value="CAF2133497.1"/>
    <property type="molecule type" value="Genomic_DNA"/>
</dbReference>
<organism evidence="2 3">
    <name type="scientific">Brassica napus</name>
    <name type="common">Rape</name>
    <dbReference type="NCBI Taxonomy" id="3708"/>
    <lineage>
        <taxon>Eukaryota</taxon>
        <taxon>Viridiplantae</taxon>
        <taxon>Streptophyta</taxon>
        <taxon>Embryophyta</taxon>
        <taxon>Tracheophyta</taxon>
        <taxon>Spermatophyta</taxon>
        <taxon>Magnoliopsida</taxon>
        <taxon>eudicotyledons</taxon>
        <taxon>Gunneridae</taxon>
        <taxon>Pentapetalae</taxon>
        <taxon>rosids</taxon>
        <taxon>malvids</taxon>
        <taxon>Brassicales</taxon>
        <taxon>Brassicaceae</taxon>
        <taxon>Brassiceae</taxon>
        <taxon>Brassica</taxon>
    </lineage>
</organism>
<dbReference type="Proteomes" id="UP001295469">
    <property type="component" value="Chromosome A03"/>
</dbReference>
<evidence type="ECO:0000313" key="1">
    <source>
        <dbReference type="EMBL" id="CAF2133497.1"/>
    </source>
</evidence>
<gene>
    <name evidence="2" type="primary">BnaA03g54080D</name>
    <name evidence="1" type="ORF">DARMORV10_A03P65250.1</name>
    <name evidence="2" type="ORF">GSBRNA2T00043277001</name>
</gene>
<reference evidence="2 3" key="1">
    <citation type="journal article" date="2014" name="Science">
        <title>Plant genetics. Early allopolyploid evolution in the post-Neolithic Brassica napus oilseed genome.</title>
        <authorList>
            <person name="Chalhoub B."/>
            <person name="Denoeud F."/>
            <person name="Liu S."/>
            <person name="Parkin I.A."/>
            <person name="Tang H."/>
            <person name="Wang X."/>
            <person name="Chiquet J."/>
            <person name="Belcram H."/>
            <person name="Tong C."/>
            <person name="Samans B."/>
            <person name="Correa M."/>
            <person name="Da Silva C."/>
            <person name="Just J."/>
            <person name="Falentin C."/>
            <person name="Koh C.S."/>
            <person name="Le Clainche I."/>
            <person name="Bernard M."/>
            <person name="Bento P."/>
            <person name="Noel B."/>
            <person name="Labadie K."/>
            <person name="Alberti A."/>
            <person name="Charles M."/>
            <person name="Arnaud D."/>
            <person name="Guo H."/>
            <person name="Daviaud C."/>
            <person name="Alamery S."/>
            <person name="Jabbari K."/>
            <person name="Zhao M."/>
            <person name="Edger P.P."/>
            <person name="Chelaifa H."/>
            <person name="Tack D."/>
            <person name="Lassalle G."/>
            <person name="Mestiri I."/>
            <person name="Schnel N."/>
            <person name="Le Paslier M.C."/>
            <person name="Fan G."/>
            <person name="Renault V."/>
            <person name="Bayer P.E."/>
            <person name="Golicz A.A."/>
            <person name="Manoli S."/>
            <person name="Lee T.H."/>
            <person name="Thi V.H."/>
            <person name="Chalabi S."/>
            <person name="Hu Q."/>
            <person name="Fan C."/>
            <person name="Tollenaere R."/>
            <person name="Lu Y."/>
            <person name="Battail C."/>
            <person name="Shen J."/>
            <person name="Sidebottom C.H."/>
            <person name="Wang X."/>
            <person name="Canaguier A."/>
            <person name="Chauveau A."/>
            <person name="Berard A."/>
            <person name="Deniot G."/>
            <person name="Guan M."/>
            <person name="Liu Z."/>
            <person name="Sun F."/>
            <person name="Lim Y.P."/>
            <person name="Lyons E."/>
            <person name="Town C.D."/>
            <person name="Bancroft I."/>
            <person name="Wang X."/>
            <person name="Meng J."/>
            <person name="Ma J."/>
            <person name="Pires J.C."/>
            <person name="King G.J."/>
            <person name="Brunel D."/>
            <person name="Delourme R."/>
            <person name="Renard M."/>
            <person name="Aury J.M."/>
            <person name="Adams K.L."/>
            <person name="Batley J."/>
            <person name="Snowdon R.J."/>
            <person name="Tost J."/>
            <person name="Edwards D."/>
            <person name="Zhou Y."/>
            <person name="Hua W."/>
            <person name="Sharpe A.G."/>
            <person name="Paterson A.H."/>
            <person name="Guan C."/>
            <person name="Wincker P."/>
        </authorList>
    </citation>
    <scope>NUCLEOTIDE SEQUENCE [LARGE SCALE GENOMIC DNA]</scope>
    <source>
        <strain evidence="3">cv. Darmor-bzh</strain>
    </source>
</reference>
<dbReference type="Gramene" id="CDY29563">
    <property type="protein sequence ID" value="CDY29563"/>
    <property type="gene ID" value="GSBRNA2T00043277001"/>
</dbReference>
<proteinExistence type="predicted"/>
<reference evidence="1" key="3">
    <citation type="submission" date="2021-01" db="EMBL/GenBank/DDBJ databases">
        <authorList>
            <consortium name="Genoscope - CEA"/>
            <person name="William W."/>
        </authorList>
    </citation>
    <scope>NUCLEOTIDE SEQUENCE</scope>
</reference>
<dbReference type="AlphaFoldDB" id="A0A078GYB7"/>